<evidence type="ECO:0000256" key="14">
    <source>
        <dbReference type="ARBA" id="ARBA00023002"/>
    </source>
</evidence>
<dbReference type="PROSITE" id="PS00365">
    <property type="entry name" value="NIR_SIR"/>
    <property type="match status" value="1"/>
</dbReference>
<evidence type="ECO:0000256" key="11">
    <source>
        <dbReference type="ARBA" id="ARBA00022723"/>
    </source>
</evidence>
<dbReference type="InterPro" id="IPR006067">
    <property type="entry name" value="NO2/SO3_Rdtase_4Fe4S_dom"/>
</dbReference>
<dbReference type="InterPro" id="IPR036136">
    <property type="entry name" value="Nit/Sulf_reduc_fer-like_dom_sf"/>
</dbReference>
<keyword evidence="13" id="KW-1133">Transmembrane helix</keyword>
<gene>
    <name evidence="22" type="ORF">RDB_LOCUS45184</name>
</gene>
<evidence type="ECO:0000256" key="18">
    <source>
        <dbReference type="ARBA" id="ARBA00023192"/>
    </source>
</evidence>
<dbReference type="Gene3D" id="3.40.50.360">
    <property type="match status" value="1"/>
</dbReference>
<dbReference type="HAMAP" id="MF_01540">
    <property type="entry name" value="CysI"/>
    <property type="match status" value="1"/>
</dbReference>
<keyword evidence="9" id="KW-0349">Heme</keyword>
<dbReference type="NCBIfam" id="NF010029">
    <property type="entry name" value="PRK13504.1"/>
    <property type="match status" value="1"/>
</dbReference>
<keyword evidence="8" id="KW-0028">Amino-acid biosynthesis</keyword>
<comment type="caution">
    <text evidence="22">The sequence shown here is derived from an EMBL/GenBank/DDBJ whole genome shotgun (WGS) entry which is preliminary data.</text>
</comment>
<evidence type="ECO:0000256" key="10">
    <source>
        <dbReference type="ARBA" id="ARBA00022692"/>
    </source>
</evidence>
<dbReference type="SUPFAM" id="SSF55124">
    <property type="entry name" value="Nitrite/Sulfite reductase N-terminal domain-like"/>
    <property type="match status" value="2"/>
</dbReference>
<dbReference type="InterPro" id="IPR023395">
    <property type="entry name" value="MCP_dom_sf"/>
</dbReference>
<dbReference type="PRINTS" id="PR00397">
    <property type="entry name" value="SIROHAEM"/>
</dbReference>
<keyword evidence="12" id="KW-0521">NADP</keyword>
<name>A0A8H3AGQ5_9AGAM</name>
<evidence type="ECO:0000256" key="12">
    <source>
        <dbReference type="ARBA" id="ARBA00022857"/>
    </source>
</evidence>
<keyword evidence="15" id="KW-0408">Iron</keyword>
<dbReference type="NCBIfam" id="TIGR02041">
    <property type="entry name" value="CysI"/>
    <property type="match status" value="1"/>
</dbReference>
<dbReference type="SUPFAM" id="SSF56014">
    <property type="entry name" value="Nitrite and sulphite reductase 4Fe-4S domain-like"/>
    <property type="match status" value="2"/>
</dbReference>
<evidence type="ECO:0000256" key="4">
    <source>
        <dbReference type="ARBA" id="ARBA00004774"/>
    </source>
</evidence>
<keyword evidence="16" id="KW-0411">Iron-sulfur</keyword>
<reference evidence="22" key="1">
    <citation type="submission" date="2021-01" db="EMBL/GenBank/DDBJ databases">
        <authorList>
            <person name="Kaushik A."/>
        </authorList>
    </citation>
    <scope>NUCLEOTIDE SEQUENCE</scope>
    <source>
        <strain evidence="22">AG1-1B</strain>
    </source>
</reference>
<dbReference type="InterPro" id="IPR005117">
    <property type="entry name" value="NiRdtase/SiRdtase_haem-b_fer"/>
</dbReference>
<evidence type="ECO:0000256" key="17">
    <source>
        <dbReference type="ARBA" id="ARBA00023136"/>
    </source>
</evidence>
<dbReference type="EC" id="1.8.1.2" evidence="6"/>
<evidence type="ECO:0000256" key="19">
    <source>
        <dbReference type="ARBA" id="ARBA00052219"/>
    </source>
</evidence>
<comment type="cofactor">
    <cofactor evidence="2">
        <name>[4Fe-4S] cluster</name>
        <dbReference type="ChEBI" id="CHEBI:49883"/>
    </cofactor>
</comment>
<evidence type="ECO:0000256" key="16">
    <source>
        <dbReference type="ARBA" id="ARBA00023014"/>
    </source>
</evidence>
<evidence type="ECO:0000256" key="9">
    <source>
        <dbReference type="ARBA" id="ARBA00022617"/>
    </source>
</evidence>
<accession>A0A8H3AGQ5</accession>
<dbReference type="InterPro" id="IPR001094">
    <property type="entry name" value="Flavdoxin-like"/>
</dbReference>
<comment type="subcellular location">
    <subcellularLocation>
        <location evidence="3">Membrane</location>
        <topology evidence="3">Multi-pass membrane protein</topology>
    </subcellularLocation>
</comment>
<dbReference type="GO" id="GO:0046872">
    <property type="term" value="F:metal ion binding"/>
    <property type="evidence" value="ECO:0007669"/>
    <property type="project" value="UniProtKB-KW"/>
</dbReference>
<dbReference type="Gene3D" id="3.30.413.10">
    <property type="entry name" value="Sulfite Reductase Hemoprotein, domain 1"/>
    <property type="match status" value="2"/>
</dbReference>
<dbReference type="InterPro" id="IPR008254">
    <property type="entry name" value="Flavodoxin/NO_synth"/>
</dbReference>
<dbReference type="Pfam" id="PF00258">
    <property type="entry name" value="Flavodoxin_1"/>
    <property type="match status" value="1"/>
</dbReference>
<dbReference type="PANTHER" id="PTHR11493:SF47">
    <property type="entry name" value="SULFITE REDUCTASE [NADPH] SUBUNIT BETA"/>
    <property type="match status" value="1"/>
</dbReference>
<dbReference type="Gene3D" id="3.40.50.920">
    <property type="match status" value="1"/>
</dbReference>
<evidence type="ECO:0000256" key="3">
    <source>
        <dbReference type="ARBA" id="ARBA00004141"/>
    </source>
</evidence>
<evidence type="ECO:0000256" key="20">
    <source>
        <dbReference type="PROSITE-ProRule" id="PRU00282"/>
    </source>
</evidence>
<dbReference type="FunFam" id="3.40.50.360:FF:000016">
    <property type="entry name" value="Sulfite reductase subunit beta"/>
    <property type="match status" value="1"/>
</dbReference>
<dbReference type="PRINTS" id="PR00369">
    <property type="entry name" value="FLAVODOXIN"/>
</dbReference>
<dbReference type="GO" id="GO:0019344">
    <property type="term" value="P:cysteine biosynthetic process"/>
    <property type="evidence" value="ECO:0007669"/>
    <property type="project" value="UniProtKB-KW"/>
</dbReference>
<dbReference type="InterPro" id="IPR018108">
    <property type="entry name" value="MCP_transmembrane"/>
</dbReference>
<protein>
    <recommendedName>
        <fullName evidence="6">assimilatory sulfite reductase (NADPH)</fullName>
        <ecNumber evidence="6">1.8.1.2</ecNumber>
    </recommendedName>
</protein>
<dbReference type="GO" id="GO:0050661">
    <property type="term" value="F:NADP binding"/>
    <property type="evidence" value="ECO:0007669"/>
    <property type="project" value="InterPro"/>
</dbReference>
<dbReference type="GO" id="GO:0016020">
    <property type="term" value="C:membrane"/>
    <property type="evidence" value="ECO:0007669"/>
    <property type="project" value="UniProtKB-SubCell"/>
</dbReference>
<evidence type="ECO:0000256" key="6">
    <source>
        <dbReference type="ARBA" id="ARBA00012604"/>
    </source>
</evidence>
<keyword evidence="10 20" id="KW-0812">Transmembrane</keyword>
<dbReference type="PROSITE" id="PS50920">
    <property type="entry name" value="SOLCAR"/>
    <property type="match status" value="2"/>
</dbReference>
<dbReference type="SUPFAM" id="SSF52218">
    <property type="entry name" value="Flavoproteins"/>
    <property type="match status" value="1"/>
</dbReference>
<keyword evidence="17 20" id="KW-0472">Membrane</keyword>
<feature type="domain" description="Flavodoxin-like" evidence="21">
    <location>
        <begin position="948"/>
        <end position="1102"/>
    </location>
</feature>
<dbReference type="EMBL" id="CAJMWQ010000975">
    <property type="protein sequence ID" value="CAE6417416.1"/>
    <property type="molecule type" value="Genomic_DNA"/>
</dbReference>
<dbReference type="InterPro" id="IPR045169">
    <property type="entry name" value="NO2/SO3_Rdtase_4Fe4S_prot"/>
</dbReference>
<keyword evidence="7" id="KW-0004">4Fe-4S</keyword>
<dbReference type="InterPro" id="IPR029061">
    <property type="entry name" value="THDP-binding"/>
</dbReference>
<dbReference type="PROSITE" id="PS50902">
    <property type="entry name" value="FLAVODOXIN_LIKE"/>
    <property type="match status" value="1"/>
</dbReference>
<dbReference type="Gene3D" id="1.50.40.10">
    <property type="entry name" value="Mitochondrial carrier domain"/>
    <property type="match status" value="2"/>
</dbReference>
<feature type="repeat" description="Solcar" evidence="20">
    <location>
        <begin position="133"/>
        <end position="240"/>
    </location>
</feature>
<comment type="similarity">
    <text evidence="5">Belongs to the nitrite and sulfite reductase 4Fe-4S domain family.</text>
</comment>
<evidence type="ECO:0000256" key="7">
    <source>
        <dbReference type="ARBA" id="ARBA00022485"/>
    </source>
</evidence>
<dbReference type="PANTHER" id="PTHR11493">
    <property type="entry name" value="SULFITE REDUCTASE [NADPH] SUBUNIT BETA-RELATED"/>
    <property type="match status" value="1"/>
</dbReference>
<dbReference type="InterPro" id="IPR029039">
    <property type="entry name" value="Flavoprotein-like_sf"/>
</dbReference>
<evidence type="ECO:0000256" key="13">
    <source>
        <dbReference type="ARBA" id="ARBA00022989"/>
    </source>
</evidence>
<dbReference type="GO" id="GO:0009337">
    <property type="term" value="C:sulfite reductase complex (NADPH)"/>
    <property type="evidence" value="ECO:0007669"/>
    <property type="project" value="InterPro"/>
</dbReference>
<dbReference type="InterPro" id="IPR045854">
    <property type="entry name" value="NO2/SO3_Rdtase_4Fe4S_sf"/>
</dbReference>
<dbReference type="GO" id="GO:0000103">
    <property type="term" value="P:sulfate assimilation"/>
    <property type="evidence" value="ECO:0007669"/>
    <property type="project" value="UniProtKB-ARBA"/>
</dbReference>
<keyword evidence="11" id="KW-0479">Metal-binding</keyword>
<sequence length="1679" mass="181898">MATVANKSTGNGLIPAKSWNHFVAGGLGGMCGAIVTAPLDVVKTRLQSSLYQDVHRTQVGKGGAVIGRARNLLWNFVETGHILRDIYKYEGVPALFKGLGPTLVGVIPARSINFFTYGNGKQIIAREFNDGRENTIVHLSAAALAGVVTSVCTNPIWVVKTRLQLAAEVRIVEPALSLATSGAPASAAAPAPRIAGAFHTTMAIIQHEGIRGLYKGLSASLLGVTEGTIQWVLYERFKRIAQRAGKDHGQSAEWAGMLAAAGGAKMTASLITYPHEVLRTRLRQPLDPVTKKQKYTGLWQTLRLVLAEEDVFVDAQNSGFDGAYTIPSQGDVASRLVDQIKPDTDSLVSAAVCPDSTTDVNQLAAGLSRIPARSGVVLHVGLGPNVDASSLIGSATYTLYSNTPTQIHDHGLLASRLAWTTQSFVIHLYALDSGEDLPVDPELARRTVRAERKLVSPVSPDDNSAEITLKAYQKAAAETLVAVRRVQVPIHSAGKDVHTVLVVPGVIPALSSSLRPGIGLIEVSLLRPVVGAKLASAIPATANRVIVLDRVSNRSTKWTPLYLDVAEALEGREEQPKLLSGTLGEVHDVNAFFDSLDSFENGAVLGNIQEVGPVQPPNVPKHEASYTKILESVFGDRFVVANDPKLVSSKGPAATRPEFALGTVQAQLDARARLVCAVQTLLNLGSKAGISPELHTALTNWTLKRDDAKASVSTAQILLDLLKSENVSLPAAAEIISLSEHLTLPSRWIVGSDAWSYDLGASGLHHAISSGLNVNLLLLDTVPYSQRNAVDPSRRKKDAGLYAMNRGDVYVASIAVYSSYSQVVQALVEADAYNGPSVVLAYLPYESETSPALDVLKETKRAIDAGYWPLYRWDPSKSEPFSLDSAAIKEELQTFLDQQNHLSVLANATPKLARELVGSLGEDLKVARKKQAQASYDALLNALDGPPVLVLYASDGGNAEKLAKRLTQRAQTRGLAARIQSMDSIPLSELATEDAHVLFVTSTAGQGEPPQNGRETFKAINAAVARSESTLLANLKYAVFAMGDSHYWPRPEDAHYYNKPGKDLDARLTELGANRVAALGLGDDQDADGPQTGYKAWEPLVWKALGVDGVSVPEAEPEPITNENIKIASNYLRGTIAEGLRDTSTGALAPSDGQLTKFHGIYEQDDRDIRDERKAEGLEPAYSFMIRVRMPGGVCTPQQWLAMSQIADEHGNGTFKLTTRQTFQFHGVIKRHLKPSVQAINRALLDTIAACGDVNRHLHGQVYQFSKDLSESLLPSTSAYHEIWLDKKLVAGEAVKDFEPIYGKYYLPRKFKIAVAVPPENDVDIFANDLGFIAIASPEGTLTGFNVTVGGGMGVTHSNKKTYPRAADVIGYCTPEQALDVAREVLIVQRDNGNRKDRKNARLKYTIDRMGLDKFKEAVEARLGWSLAPAKPYQFTANVDKYGWRTGHDGKHHFTMFIENGRVQDEPGKAFKSGLQAIAKAHKGTFRLTCNQHLILSDVTDDKLDEMKALLKEHGLDNLDFSALRLSSSACVAFPTCGLAMAESERYLPILIDKVEQICEENGLRNDSIVMRMTGCPNGCARPYLAEVAFVGKAPGSYLMLLGGGYYGQRLNKIYRETVSEPEILAILGPMIKRYALERHEGERFGDFVIRAGYISATTAGKEWYEGMGGEGEHRVAAA</sequence>
<dbReference type="GO" id="GO:0010181">
    <property type="term" value="F:FMN binding"/>
    <property type="evidence" value="ECO:0007669"/>
    <property type="project" value="InterPro"/>
</dbReference>
<comment type="cofactor">
    <cofactor evidence="1">
        <name>siroheme</name>
        <dbReference type="ChEBI" id="CHEBI:60052"/>
    </cofactor>
</comment>
<dbReference type="Proteomes" id="UP000663826">
    <property type="component" value="Unassembled WGS sequence"/>
</dbReference>
<proteinExistence type="inferred from homology"/>
<dbReference type="SUPFAM" id="SSF52922">
    <property type="entry name" value="TK C-terminal domain-like"/>
    <property type="match status" value="1"/>
</dbReference>
<keyword evidence="14" id="KW-0560">Oxidoreductase</keyword>
<dbReference type="GO" id="GO:0004783">
    <property type="term" value="F:sulfite reductase (NADPH) activity"/>
    <property type="evidence" value="ECO:0007669"/>
    <property type="project" value="UniProtKB-EC"/>
</dbReference>
<dbReference type="GO" id="GO:0050311">
    <property type="term" value="F:sulfite reductase (ferredoxin) activity"/>
    <property type="evidence" value="ECO:0007669"/>
    <property type="project" value="TreeGrafter"/>
</dbReference>
<dbReference type="GO" id="GO:0051539">
    <property type="term" value="F:4 iron, 4 sulfur cluster binding"/>
    <property type="evidence" value="ECO:0007669"/>
    <property type="project" value="UniProtKB-KW"/>
</dbReference>
<dbReference type="InterPro" id="IPR009014">
    <property type="entry name" value="Transketo_C/PFOR_II"/>
</dbReference>
<evidence type="ECO:0000256" key="1">
    <source>
        <dbReference type="ARBA" id="ARBA00001929"/>
    </source>
</evidence>
<dbReference type="SUPFAM" id="SSF52518">
    <property type="entry name" value="Thiamin diphosphate-binding fold (THDP-binding)"/>
    <property type="match status" value="1"/>
</dbReference>
<evidence type="ECO:0000259" key="21">
    <source>
        <dbReference type="PROSITE" id="PS50902"/>
    </source>
</evidence>
<comment type="pathway">
    <text evidence="4">Sulfur metabolism; hydrogen sulfide biosynthesis; hydrogen sulfide from sulfite (NADPH route): step 1/1.</text>
</comment>
<dbReference type="Gene3D" id="3.40.50.970">
    <property type="match status" value="1"/>
</dbReference>
<organism evidence="22 23">
    <name type="scientific">Rhizoctonia solani</name>
    <dbReference type="NCBI Taxonomy" id="456999"/>
    <lineage>
        <taxon>Eukaryota</taxon>
        <taxon>Fungi</taxon>
        <taxon>Dikarya</taxon>
        <taxon>Basidiomycota</taxon>
        <taxon>Agaricomycotina</taxon>
        <taxon>Agaricomycetes</taxon>
        <taxon>Cantharellales</taxon>
        <taxon>Ceratobasidiaceae</taxon>
        <taxon>Rhizoctonia</taxon>
    </lineage>
</organism>
<dbReference type="Pfam" id="PF00153">
    <property type="entry name" value="Mito_carr"/>
    <property type="match status" value="2"/>
</dbReference>
<dbReference type="Pfam" id="PF01077">
    <property type="entry name" value="NIR_SIR"/>
    <property type="match status" value="1"/>
</dbReference>
<evidence type="ECO:0000313" key="22">
    <source>
        <dbReference type="EMBL" id="CAE6417416.1"/>
    </source>
</evidence>
<evidence type="ECO:0000256" key="8">
    <source>
        <dbReference type="ARBA" id="ARBA00022605"/>
    </source>
</evidence>
<evidence type="ECO:0000256" key="5">
    <source>
        <dbReference type="ARBA" id="ARBA00010429"/>
    </source>
</evidence>
<comment type="catalytic activity">
    <reaction evidence="19">
        <text>hydrogen sulfide + 3 NADP(+) + 3 H2O = sulfite + 3 NADPH + 4 H(+)</text>
        <dbReference type="Rhea" id="RHEA:13801"/>
        <dbReference type="ChEBI" id="CHEBI:15377"/>
        <dbReference type="ChEBI" id="CHEBI:15378"/>
        <dbReference type="ChEBI" id="CHEBI:17359"/>
        <dbReference type="ChEBI" id="CHEBI:29919"/>
        <dbReference type="ChEBI" id="CHEBI:57783"/>
        <dbReference type="ChEBI" id="CHEBI:58349"/>
        <dbReference type="EC" id="1.8.1.2"/>
    </reaction>
</comment>
<evidence type="ECO:0000256" key="15">
    <source>
        <dbReference type="ARBA" id="ARBA00023004"/>
    </source>
</evidence>
<dbReference type="Pfam" id="PF03460">
    <property type="entry name" value="NIR_SIR_ferr"/>
    <property type="match status" value="2"/>
</dbReference>
<dbReference type="SUPFAM" id="SSF103506">
    <property type="entry name" value="Mitochondrial carrier"/>
    <property type="match status" value="1"/>
</dbReference>
<keyword evidence="18" id="KW-0198">Cysteine biosynthesis</keyword>
<feature type="repeat" description="Solcar" evidence="20">
    <location>
        <begin position="16"/>
        <end position="123"/>
    </location>
</feature>
<evidence type="ECO:0000256" key="2">
    <source>
        <dbReference type="ARBA" id="ARBA00001966"/>
    </source>
</evidence>
<dbReference type="InterPro" id="IPR011786">
    <property type="entry name" value="CysI"/>
</dbReference>
<dbReference type="InterPro" id="IPR006066">
    <property type="entry name" value="NO2/SO3_Rdtase_FeS/sirohaem_BS"/>
</dbReference>
<evidence type="ECO:0000313" key="23">
    <source>
        <dbReference type="Proteomes" id="UP000663826"/>
    </source>
</evidence>
<dbReference type="FunFam" id="3.30.413.10:FF:000003">
    <property type="entry name" value="Sulfite reductase [NADPH] hemoprotein beta-component"/>
    <property type="match status" value="1"/>
</dbReference>
<dbReference type="GO" id="GO:0020037">
    <property type="term" value="F:heme binding"/>
    <property type="evidence" value="ECO:0007669"/>
    <property type="project" value="InterPro"/>
</dbReference>